<feature type="region of interest" description="Disordered" evidence="1">
    <location>
        <begin position="66"/>
        <end position="89"/>
    </location>
</feature>
<accession>A0AAV4XD99</accession>
<organism evidence="2 3">
    <name type="scientific">Caerostris extrusa</name>
    <name type="common">Bark spider</name>
    <name type="synonym">Caerostris bankana</name>
    <dbReference type="NCBI Taxonomy" id="172846"/>
    <lineage>
        <taxon>Eukaryota</taxon>
        <taxon>Metazoa</taxon>
        <taxon>Ecdysozoa</taxon>
        <taxon>Arthropoda</taxon>
        <taxon>Chelicerata</taxon>
        <taxon>Arachnida</taxon>
        <taxon>Araneae</taxon>
        <taxon>Araneomorphae</taxon>
        <taxon>Entelegynae</taxon>
        <taxon>Araneoidea</taxon>
        <taxon>Araneidae</taxon>
        <taxon>Caerostris</taxon>
    </lineage>
</organism>
<protein>
    <submittedName>
        <fullName evidence="2">Uncharacterized protein</fullName>
    </submittedName>
</protein>
<evidence type="ECO:0000313" key="2">
    <source>
        <dbReference type="EMBL" id="GIY93231.1"/>
    </source>
</evidence>
<sequence>METRRELIQDNNKSSTRTTVKGEKKQAFLHSIVLNSSTYEFLTRGSCTRGRTICLPSIAATWRIGSAPASKASERQQQERKKKRKEEKTWRLESNVVITTRRKRGTR</sequence>
<dbReference type="AlphaFoldDB" id="A0AAV4XD99"/>
<gene>
    <name evidence="2" type="ORF">CEXT_352441</name>
</gene>
<feature type="compositionally biased region" description="Polar residues" evidence="1">
    <location>
        <begin position="9"/>
        <end position="19"/>
    </location>
</feature>
<feature type="region of interest" description="Disordered" evidence="1">
    <location>
        <begin position="1"/>
        <end position="21"/>
    </location>
</feature>
<evidence type="ECO:0000313" key="3">
    <source>
        <dbReference type="Proteomes" id="UP001054945"/>
    </source>
</evidence>
<proteinExistence type="predicted"/>
<comment type="caution">
    <text evidence="2">The sequence shown here is derived from an EMBL/GenBank/DDBJ whole genome shotgun (WGS) entry which is preliminary data.</text>
</comment>
<reference evidence="2 3" key="1">
    <citation type="submission" date="2021-06" db="EMBL/GenBank/DDBJ databases">
        <title>Caerostris extrusa draft genome.</title>
        <authorList>
            <person name="Kono N."/>
            <person name="Arakawa K."/>
        </authorList>
    </citation>
    <scope>NUCLEOTIDE SEQUENCE [LARGE SCALE GENOMIC DNA]</scope>
</reference>
<evidence type="ECO:0000256" key="1">
    <source>
        <dbReference type="SAM" id="MobiDB-lite"/>
    </source>
</evidence>
<dbReference type="EMBL" id="BPLR01000250">
    <property type="protein sequence ID" value="GIY93231.1"/>
    <property type="molecule type" value="Genomic_DNA"/>
</dbReference>
<keyword evidence="3" id="KW-1185">Reference proteome</keyword>
<dbReference type="Proteomes" id="UP001054945">
    <property type="component" value="Unassembled WGS sequence"/>
</dbReference>
<name>A0AAV4XD99_CAEEX</name>